<evidence type="ECO:0000256" key="1">
    <source>
        <dbReference type="ARBA" id="ARBA00004123"/>
    </source>
</evidence>
<dbReference type="EMBL" id="VJMH01007007">
    <property type="protein sequence ID" value="KAF0686379.1"/>
    <property type="molecule type" value="Genomic_DNA"/>
</dbReference>
<dbReference type="PRINTS" id="PR00320">
    <property type="entry name" value="GPROTEINBRPT"/>
</dbReference>
<keyword evidence="2 5" id="KW-0853">WD repeat</keyword>
<dbReference type="InterPro" id="IPR020472">
    <property type="entry name" value="WD40_PAC1"/>
</dbReference>
<reference evidence="8 9" key="1">
    <citation type="submission" date="2019-03" db="EMBL/GenBank/DDBJ databases">
        <authorList>
            <person name="Gaulin E."/>
            <person name="Dumas B."/>
        </authorList>
    </citation>
    <scope>NUCLEOTIDE SEQUENCE [LARGE SCALE GENOMIC DNA]</scope>
    <source>
        <strain evidence="8">CBS 568.67</strain>
    </source>
</reference>
<dbReference type="Pfam" id="PF00400">
    <property type="entry name" value="WD40"/>
    <property type="match status" value="5"/>
</dbReference>
<gene>
    <name evidence="8" type="primary">Aste57867_21823</name>
    <name evidence="7" type="ORF">As57867_021754</name>
    <name evidence="8" type="ORF">ASTE57867_21823</name>
</gene>
<dbReference type="Gene3D" id="2.130.10.10">
    <property type="entry name" value="YVTN repeat-like/Quinoprotein amine dehydrogenase"/>
    <property type="match status" value="1"/>
</dbReference>
<dbReference type="EMBL" id="CAADRA010007033">
    <property type="protein sequence ID" value="VFT98492.1"/>
    <property type="molecule type" value="Genomic_DNA"/>
</dbReference>
<dbReference type="PANTHER" id="PTHR19865">
    <property type="entry name" value="U3 SMALL NUCLEOLAR RNA INTERACTING PROTEIN 2"/>
    <property type="match status" value="1"/>
</dbReference>
<dbReference type="InterPro" id="IPR039241">
    <property type="entry name" value="Rrp9-like"/>
</dbReference>
<dbReference type="Proteomes" id="UP000332933">
    <property type="component" value="Unassembled WGS sequence"/>
</dbReference>
<keyword evidence="3" id="KW-0677">Repeat</keyword>
<dbReference type="AlphaFoldDB" id="A0A485LNE8"/>
<feature type="repeat" description="WD" evidence="5">
    <location>
        <begin position="177"/>
        <end position="208"/>
    </location>
</feature>
<dbReference type="PANTHER" id="PTHR19865:SF0">
    <property type="entry name" value="U3 SMALL NUCLEOLAR RNA-INTERACTING PROTEIN 2"/>
    <property type="match status" value="1"/>
</dbReference>
<feature type="repeat" description="WD" evidence="5">
    <location>
        <begin position="327"/>
        <end position="367"/>
    </location>
</feature>
<feature type="repeat" description="WD" evidence="5">
    <location>
        <begin position="416"/>
        <end position="441"/>
    </location>
</feature>
<evidence type="ECO:0000256" key="3">
    <source>
        <dbReference type="ARBA" id="ARBA00022737"/>
    </source>
</evidence>
<dbReference type="CDD" id="cd00200">
    <property type="entry name" value="WD40"/>
    <property type="match status" value="1"/>
</dbReference>
<dbReference type="FunFam" id="2.130.10.10:FF:000509">
    <property type="entry name" value="U3 small nucleolar RNA-interacting protein"/>
    <property type="match status" value="1"/>
</dbReference>
<feature type="compositionally biased region" description="Acidic residues" evidence="6">
    <location>
        <begin position="124"/>
        <end position="133"/>
    </location>
</feature>
<dbReference type="SMART" id="SM00320">
    <property type="entry name" value="WD40"/>
    <property type="match status" value="6"/>
</dbReference>
<dbReference type="PROSITE" id="PS50294">
    <property type="entry name" value="WD_REPEATS_REGION"/>
    <property type="match status" value="3"/>
</dbReference>
<proteinExistence type="predicted"/>
<feature type="region of interest" description="Disordered" evidence="6">
    <location>
        <begin position="120"/>
        <end position="140"/>
    </location>
</feature>
<evidence type="ECO:0000256" key="5">
    <source>
        <dbReference type="PROSITE-ProRule" id="PRU00221"/>
    </source>
</evidence>
<reference evidence="7" key="2">
    <citation type="submission" date="2019-06" db="EMBL/GenBank/DDBJ databases">
        <title>Genomics analysis of Aphanomyces spp. identifies a new class of oomycete effector associated with host adaptation.</title>
        <authorList>
            <person name="Gaulin E."/>
        </authorList>
    </citation>
    <scope>NUCLEOTIDE SEQUENCE</scope>
    <source>
        <strain evidence="7">CBS 578.67</strain>
    </source>
</reference>
<dbReference type="SUPFAM" id="SSF50978">
    <property type="entry name" value="WD40 repeat-like"/>
    <property type="match status" value="1"/>
</dbReference>
<keyword evidence="9" id="KW-1185">Reference proteome</keyword>
<feature type="repeat" description="WD" evidence="5">
    <location>
        <begin position="243"/>
        <end position="284"/>
    </location>
</feature>
<name>A0A485LNE8_9STRA</name>
<keyword evidence="4" id="KW-0539">Nucleus</keyword>
<dbReference type="InterPro" id="IPR015943">
    <property type="entry name" value="WD40/YVTN_repeat-like_dom_sf"/>
</dbReference>
<evidence type="ECO:0000313" key="8">
    <source>
        <dbReference type="EMBL" id="VFT98492.1"/>
    </source>
</evidence>
<sequence>MALDGGVATCMWTTMASHGAVNVDTNMKRKGQQSKGGRGGYKSKKGAAPAKKAKISDEAFDWGDNNTHVASDSDASDDESAKAKAKAADNTDDEEDPFANETADDKRVRLAKTYLGTLASKFQDEDDEDDEGADPNGGDRMAAQLARDVAESSGKLFKLVADEFAAFEFDADSSKFLKGHKMPVTAVCASEDGRAIYSAAKDGSILKWVVGPDGVTKTKLVIPAGDDDDEAEAGASKKGKKAVPDHKKTVLALALSSDGKYLASGGVDKLLRVWDGETNECLESFKGHRDSISSLAFRKKAHMLFSGSYDRTVKHWNLTEMGYVETLFGHQNEITAIGCLQKDRVVSVGRDSSLRLWKIPEETQLVFHGAGSIDCVAMVNDDYYVTGDDAGTLSLWFNGKKKPTSVKRAAHGGKWISSIAVLPRTDLVATGANDGFVRLWKANLKERSLDAVGAIPVDGFVNALAFPKDGQFLVAGVGKEHRCGRWQVQKDAKNGVVLIALPHVDAL</sequence>
<dbReference type="InterPro" id="IPR001680">
    <property type="entry name" value="WD40_rpt"/>
</dbReference>
<feature type="region of interest" description="Disordered" evidence="6">
    <location>
        <begin position="22"/>
        <end position="104"/>
    </location>
</feature>
<organism evidence="8 9">
    <name type="scientific">Aphanomyces stellatus</name>
    <dbReference type="NCBI Taxonomy" id="120398"/>
    <lineage>
        <taxon>Eukaryota</taxon>
        <taxon>Sar</taxon>
        <taxon>Stramenopiles</taxon>
        <taxon>Oomycota</taxon>
        <taxon>Saprolegniomycetes</taxon>
        <taxon>Saprolegniales</taxon>
        <taxon>Verrucalvaceae</taxon>
        <taxon>Aphanomyces</taxon>
    </lineage>
</organism>
<dbReference type="InterPro" id="IPR036322">
    <property type="entry name" value="WD40_repeat_dom_sf"/>
</dbReference>
<feature type="repeat" description="WD" evidence="5">
    <location>
        <begin position="285"/>
        <end position="326"/>
    </location>
</feature>
<dbReference type="OrthoDB" id="189968at2759"/>
<evidence type="ECO:0000256" key="2">
    <source>
        <dbReference type="ARBA" id="ARBA00022574"/>
    </source>
</evidence>
<comment type="subcellular location">
    <subcellularLocation>
        <location evidence="1">Nucleus</location>
    </subcellularLocation>
</comment>
<protein>
    <submittedName>
        <fullName evidence="8">Aste57867_21823 protein</fullName>
    </submittedName>
</protein>
<evidence type="ECO:0000256" key="6">
    <source>
        <dbReference type="SAM" id="MobiDB-lite"/>
    </source>
</evidence>
<evidence type="ECO:0000313" key="7">
    <source>
        <dbReference type="EMBL" id="KAF0686379.1"/>
    </source>
</evidence>
<evidence type="ECO:0000313" key="9">
    <source>
        <dbReference type="Proteomes" id="UP000332933"/>
    </source>
</evidence>
<feature type="compositionally biased region" description="Basic and acidic residues" evidence="6">
    <location>
        <begin position="79"/>
        <end position="89"/>
    </location>
</feature>
<accession>A0A485LNE8</accession>
<dbReference type="GO" id="GO:0034511">
    <property type="term" value="F:U3 snoRNA binding"/>
    <property type="evidence" value="ECO:0007669"/>
    <property type="project" value="InterPro"/>
</dbReference>
<evidence type="ECO:0000256" key="4">
    <source>
        <dbReference type="ARBA" id="ARBA00023242"/>
    </source>
</evidence>
<dbReference type="GO" id="GO:0032040">
    <property type="term" value="C:small-subunit processome"/>
    <property type="evidence" value="ECO:0007669"/>
    <property type="project" value="TreeGrafter"/>
</dbReference>
<dbReference type="PROSITE" id="PS50082">
    <property type="entry name" value="WD_REPEATS_2"/>
    <property type="match status" value="5"/>
</dbReference>